<organism evidence="2 3">
    <name type="scientific">Winogradskyella eximia</name>
    <dbReference type="NCBI Taxonomy" id="262006"/>
    <lineage>
        <taxon>Bacteria</taxon>
        <taxon>Pseudomonadati</taxon>
        <taxon>Bacteroidota</taxon>
        <taxon>Flavobacteriia</taxon>
        <taxon>Flavobacteriales</taxon>
        <taxon>Flavobacteriaceae</taxon>
        <taxon>Winogradskyella</taxon>
    </lineage>
</organism>
<sequence>MKISREIKTAILVLSGIALFIFLFTYLKGEDLFTSSNNYYTKFDYNGLTMSSPVTIKGNKIGKIEAIDYDFDSGKTIVEFSVTPKLKFSKNSKVRLYQTGLMGGSALAIIDAADGNTAQAGDYILSEVKEGVISSLGDDFSGISNDLGTTLKSADTLVNSLNDLVIDDSDEGLKKTIAELNSTLKSFKNVAFSANDLIRKNDEKIASMLENFDKTSAELAVLVKSLNEANLANTVKNLDEMILKFNQLASGLEAGEGTMGKLLKDDALYDNLENATKELELLLLDIKLHPARYRRILSKKEIPYEEPTAAELNNN</sequence>
<name>A0A3D9H1T0_9FLAO</name>
<dbReference type="EMBL" id="QRDV01000005">
    <property type="protein sequence ID" value="RED43452.1"/>
    <property type="molecule type" value="Genomic_DNA"/>
</dbReference>
<keyword evidence="3" id="KW-1185">Reference proteome</keyword>
<dbReference type="AlphaFoldDB" id="A0A3D9H1T0"/>
<dbReference type="PANTHER" id="PTHR33371">
    <property type="entry name" value="INTERMEMBRANE PHOSPHOLIPID TRANSPORT SYSTEM BINDING PROTEIN MLAD-RELATED"/>
    <property type="match status" value="1"/>
</dbReference>
<gene>
    <name evidence="2" type="ORF">DFQ10_10550</name>
</gene>
<evidence type="ECO:0000259" key="1">
    <source>
        <dbReference type="Pfam" id="PF02470"/>
    </source>
</evidence>
<feature type="domain" description="Mce/MlaD" evidence="1">
    <location>
        <begin position="44"/>
        <end position="110"/>
    </location>
</feature>
<protein>
    <submittedName>
        <fullName evidence="2">Phospholipid/cholesterol/gamma-HCH transport system substrate-binding protein</fullName>
    </submittedName>
</protein>
<accession>A0A3D9H1T0</accession>
<evidence type="ECO:0000313" key="2">
    <source>
        <dbReference type="EMBL" id="RED43452.1"/>
    </source>
</evidence>
<reference evidence="2 3" key="1">
    <citation type="submission" date="2018-07" db="EMBL/GenBank/DDBJ databases">
        <title>Genomic Encyclopedia of Type Strains, Phase III (KMG-III): the genomes of soil and plant-associated and newly described type strains.</title>
        <authorList>
            <person name="Whitman W."/>
        </authorList>
    </citation>
    <scope>NUCLEOTIDE SEQUENCE [LARGE SCALE GENOMIC DNA]</scope>
    <source>
        <strain evidence="2 3">CECT 7946</strain>
    </source>
</reference>
<proteinExistence type="predicted"/>
<dbReference type="RefSeq" id="WP_115817556.1">
    <property type="nucleotide sequence ID" value="NZ_QRDV01000005.1"/>
</dbReference>
<comment type="caution">
    <text evidence="2">The sequence shown here is derived from an EMBL/GenBank/DDBJ whole genome shotgun (WGS) entry which is preliminary data.</text>
</comment>
<evidence type="ECO:0000313" key="3">
    <source>
        <dbReference type="Proteomes" id="UP000256980"/>
    </source>
</evidence>
<dbReference type="OrthoDB" id="9769132at2"/>
<dbReference type="InterPro" id="IPR003399">
    <property type="entry name" value="Mce/MlaD"/>
</dbReference>
<dbReference type="InterPro" id="IPR052336">
    <property type="entry name" value="MlaD_Phospholipid_Transporter"/>
</dbReference>
<dbReference type="Proteomes" id="UP000256980">
    <property type="component" value="Unassembled WGS sequence"/>
</dbReference>
<dbReference type="Pfam" id="PF02470">
    <property type="entry name" value="MlaD"/>
    <property type="match status" value="1"/>
</dbReference>
<dbReference type="PANTHER" id="PTHR33371:SF4">
    <property type="entry name" value="INTERMEMBRANE PHOSPHOLIPID TRANSPORT SYSTEM BINDING PROTEIN MLAD"/>
    <property type="match status" value="1"/>
</dbReference>